<evidence type="ECO:0000256" key="2">
    <source>
        <dbReference type="SAM" id="Phobius"/>
    </source>
</evidence>
<feature type="domain" description="DUF6535" evidence="3">
    <location>
        <begin position="44"/>
        <end position="216"/>
    </location>
</feature>
<reference evidence="4 5" key="1">
    <citation type="submission" date="2014-04" db="EMBL/GenBank/DDBJ databases">
        <authorList>
            <consortium name="DOE Joint Genome Institute"/>
            <person name="Kuo A."/>
            <person name="Zuccaro A."/>
            <person name="Kohler A."/>
            <person name="Nagy L.G."/>
            <person name="Floudas D."/>
            <person name="Copeland A."/>
            <person name="Barry K.W."/>
            <person name="Cichocki N."/>
            <person name="Veneault-Fourrey C."/>
            <person name="LaButti K."/>
            <person name="Lindquist E.A."/>
            <person name="Lipzen A."/>
            <person name="Lundell T."/>
            <person name="Morin E."/>
            <person name="Murat C."/>
            <person name="Sun H."/>
            <person name="Tunlid A."/>
            <person name="Henrissat B."/>
            <person name="Grigoriev I.V."/>
            <person name="Hibbett D.S."/>
            <person name="Martin F."/>
            <person name="Nordberg H.P."/>
            <person name="Cantor M.N."/>
            <person name="Hua S.X."/>
        </authorList>
    </citation>
    <scope>NUCLEOTIDE SEQUENCE [LARGE SCALE GENOMIC DNA]</scope>
    <source>
        <strain evidence="4 5">MAFF 305830</strain>
    </source>
</reference>
<protein>
    <recommendedName>
        <fullName evidence="3">DUF6535 domain-containing protein</fullName>
    </recommendedName>
</protein>
<name>A0A0C3B4D1_SERVB</name>
<evidence type="ECO:0000313" key="5">
    <source>
        <dbReference type="Proteomes" id="UP000054097"/>
    </source>
</evidence>
<feature type="transmembrane region" description="Helical" evidence="2">
    <location>
        <begin position="64"/>
        <end position="85"/>
    </location>
</feature>
<evidence type="ECO:0000259" key="3">
    <source>
        <dbReference type="Pfam" id="PF20153"/>
    </source>
</evidence>
<keyword evidence="5" id="KW-1185">Reference proteome</keyword>
<sequence length="280" mass="30606">MSQNIKDDKLTWNPREQPPQLEPVAGINTTAELIPGMVKESSGWDVYNNEAKKVDTELVNDWRASLNSLLLFAAIFAAVLTAFIIESKKMLEQDPNAVMMDVMIRFTNNAANGTHIPYIPSDFEAPLHAVTVNCLFFASLSTSLVAALASVVALQWVADYDAAITRGGSSPEDRAKRRQFRYTGVISWKMGEIIAALPLLLYFSVILFFAGLILWMRILHYTVGLVVAGGAGLAGLFYVPMDLLLRSSHLTLVVSLCGRSASPNNLSMAEQVAPRPSSCP</sequence>
<feature type="region of interest" description="Disordered" evidence="1">
    <location>
        <begin position="1"/>
        <end position="23"/>
    </location>
</feature>
<evidence type="ECO:0000256" key="1">
    <source>
        <dbReference type="SAM" id="MobiDB-lite"/>
    </source>
</evidence>
<keyword evidence="2" id="KW-1133">Transmembrane helix</keyword>
<dbReference type="InterPro" id="IPR045338">
    <property type="entry name" value="DUF6535"/>
</dbReference>
<proteinExistence type="predicted"/>
<dbReference type="HOGENOM" id="CLU_018688_1_0_1"/>
<dbReference type="EMBL" id="KN824281">
    <property type="protein sequence ID" value="KIM31690.1"/>
    <property type="molecule type" value="Genomic_DNA"/>
</dbReference>
<keyword evidence="2" id="KW-0812">Transmembrane</keyword>
<dbReference type="AlphaFoldDB" id="A0A0C3B4D1"/>
<feature type="compositionally biased region" description="Basic and acidic residues" evidence="1">
    <location>
        <begin position="1"/>
        <end position="10"/>
    </location>
</feature>
<reference evidence="5" key="2">
    <citation type="submission" date="2015-01" db="EMBL/GenBank/DDBJ databases">
        <title>Evolutionary Origins and Diversification of the Mycorrhizal Mutualists.</title>
        <authorList>
            <consortium name="DOE Joint Genome Institute"/>
            <consortium name="Mycorrhizal Genomics Consortium"/>
            <person name="Kohler A."/>
            <person name="Kuo A."/>
            <person name="Nagy L.G."/>
            <person name="Floudas D."/>
            <person name="Copeland A."/>
            <person name="Barry K.W."/>
            <person name="Cichocki N."/>
            <person name="Veneault-Fourrey C."/>
            <person name="LaButti K."/>
            <person name="Lindquist E.A."/>
            <person name="Lipzen A."/>
            <person name="Lundell T."/>
            <person name="Morin E."/>
            <person name="Murat C."/>
            <person name="Riley R."/>
            <person name="Ohm R."/>
            <person name="Sun H."/>
            <person name="Tunlid A."/>
            <person name="Henrissat B."/>
            <person name="Grigoriev I.V."/>
            <person name="Hibbett D.S."/>
            <person name="Martin F."/>
        </authorList>
    </citation>
    <scope>NUCLEOTIDE SEQUENCE [LARGE SCALE GENOMIC DNA]</scope>
    <source>
        <strain evidence="5">MAFF 305830</strain>
    </source>
</reference>
<organism evidence="4 5">
    <name type="scientific">Serendipita vermifera MAFF 305830</name>
    <dbReference type="NCBI Taxonomy" id="933852"/>
    <lineage>
        <taxon>Eukaryota</taxon>
        <taxon>Fungi</taxon>
        <taxon>Dikarya</taxon>
        <taxon>Basidiomycota</taxon>
        <taxon>Agaricomycotina</taxon>
        <taxon>Agaricomycetes</taxon>
        <taxon>Sebacinales</taxon>
        <taxon>Serendipitaceae</taxon>
        <taxon>Serendipita</taxon>
    </lineage>
</organism>
<keyword evidence="2" id="KW-0472">Membrane</keyword>
<feature type="transmembrane region" description="Helical" evidence="2">
    <location>
        <begin position="221"/>
        <end position="239"/>
    </location>
</feature>
<gene>
    <name evidence="4" type="ORF">M408DRAFT_20918</name>
</gene>
<dbReference type="Proteomes" id="UP000054097">
    <property type="component" value="Unassembled WGS sequence"/>
</dbReference>
<accession>A0A0C3B4D1</accession>
<dbReference type="Pfam" id="PF20153">
    <property type="entry name" value="DUF6535"/>
    <property type="match status" value="1"/>
</dbReference>
<evidence type="ECO:0000313" key="4">
    <source>
        <dbReference type="EMBL" id="KIM31690.1"/>
    </source>
</evidence>
<feature type="transmembrane region" description="Helical" evidence="2">
    <location>
        <begin position="193"/>
        <end position="215"/>
    </location>
</feature>